<evidence type="ECO:0000313" key="3">
    <source>
        <dbReference type="Proteomes" id="UP000017819"/>
    </source>
</evidence>
<protein>
    <submittedName>
        <fullName evidence="2">Uncharacterized protein</fullName>
    </submittedName>
</protein>
<reference evidence="2 3" key="1">
    <citation type="journal article" date="2014" name="Genome Announc.">
        <title>Draft Genome Sequence of Lutibaculum baratangense Strain AMV1T, Isolated from a Mud Volcano in Andamans, India.</title>
        <authorList>
            <person name="Singh A."/>
            <person name="Sreenivas A."/>
            <person name="Sathyanarayana Reddy G."/>
            <person name="Pinnaka A.K."/>
            <person name="Shivaji S."/>
        </authorList>
    </citation>
    <scope>NUCLEOTIDE SEQUENCE [LARGE SCALE GENOMIC DNA]</scope>
    <source>
        <strain evidence="2 3">AMV1</strain>
    </source>
</reference>
<keyword evidence="3" id="KW-1185">Reference proteome</keyword>
<dbReference type="STRING" id="631454.N177_1003"/>
<sequence length="94" mass="10507">MRAVPIVGDAGSCGHVLCHCRLQPRHEPKAAADTQKYKRHKNDTTEPIDSHQTSFRVMIFPKTTDGLDGTAWGRRLDGVYSDAARKIFRRSSPS</sequence>
<dbReference type="Proteomes" id="UP000017819">
    <property type="component" value="Unassembled WGS sequence"/>
</dbReference>
<feature type="region of interest" description="Disordered" evidence="1">
    <location>
        <begin position="28"/>
        <end position="50"/>
    </location>
</feature>
<comment type="caution">
    <text evidence="2">The sequence shown here is derived from an EMBL/GenBank/DDBJ whole genome shotgun (WGS) entry which is preliminary data.</text>
</comment>
<evidence type="ECO:0000313" key="2">
    <source>
        <dbReference type="EMBL" id="ESR26144.1"/>
    </source>
</evidence>
<dbReference type="AlphaFoldDB" id="V4RLF0"/>
<evidence type="ECO:0000256" key="1">
    <source>
        <dbReference type="SAM" id="MobiDB-lite"/>
    </source>
</evidence>
<organism evidence="2 3">
    <name type="scientific">Lutibaculum baratangense AMV1</name>
    <dbReference type="NCBI Taxonomy" id="631454"/>
    <lineage>
        <taxon>Bacteria</taxon>
        <taxon>Pseudomonadati</taxon>
        <taxon>Pseudomonadota</taxon>
        <taxon>Alphaproteobacteria</taxon>
        <taxon>Hyphomicrobiales</taxon>
        <taxon>Tepidamorphaceae</taxon>
        <taxon>Lutibaculum</taxon>
    </lineage>
</organism>
<dbReference type="EMBL" id="AWXZ01000016">
    <property type="protein sequence ID" value="ESR26144.1"/>
    <property type="molecule type" value="Genomic_DNA"/>
</dbReference>
<proteinExistence type="predicted"/>
<accession>V4RLF0</accession>
<gene>
    <name evidence="2" type="ORF">N177_1003</name>
</gene>
<name>V4RLF0_9HYPH</name>